<evidence type="ECO:0000313" key="2">
    <source>
        <dbReference type="Proteomes" id="UP000593765"/>
    </source>
</evidence>
<sequence length="75" mass="8367">MRTPHVDDVVRLTKDIPELFLSRGEIGVVCSTWFSPVSALDVEFSRVGTDRQTRALVSLEQVELEEPQDAEIPGV</sequence>
<dbReference type="KEGG" id="hbs:IPV69_01015"/>
<name>A0A7M2WWW0_9BACT</name>
<proteinExistence type="predicted"/>
<dbReference type="AlphaFoldDB" id="A0A7M2WWW0"/>
<dbReference type="InterPro" id="IPR032568">
    <property type="entry name" value="DUF4926"/>
</dbReference>
<dbReference type="Proteomes" id="UP000593765">
    <property type="component" value="Chromosome"/>
</dbReference>
<keyword evidence="2" id="KW-1185">Reference proteome</keyword>
<accession>A0A7M2WWW0</accession>
<gene>
    <name evidence="1" type="ORF">IPV69_01015</name>
</gene>
<evidence type="ECO:0000313" key="1">
    <source>
        <dbReference type="EMBL" id="QOV89985.1"/>
    </source>
</evidence>
<dbReference type="Pfam" id="PF16277">
    <property type="entry name" value="DUF4926"/>
    <property type="match status" value="1"/>
</dbReference>
<dbReference type="RefSeq" id="WP_206293051.1">
    <property type="nucleotide sequence ID" value="NZ_CP063458.1"/>
</dbReference>
<protein>
    <submittedName>
        <fullName evidence="1">DUF4926 domain-containing protein</fullName>
    </submittedName>
</protein>
<dbReference type="EMBL" id="CP063458">
    <property type="protein sequence ID" value="QOV89985.1"/>
    <property type="molecule type" value="Genomic_DNA"/>
</dbReference>
<reference evidence="1 2" key="1">
    <citation type="submission" date="2020-10" db="EMBL/GenBank/DDBJ databases">
        <title>Wide distribution of Phycisphaera-like planctomycetes from WD2101 soil group in peatlands and genome analysis of the first cultivated representative.</title>
        <authorList>
            <person name="Dedysh S.N."/>
            <person name="Beletsky A.V."/>
            <person name="Ivanova A."/>
            <person name="Kulichevskaya I.S."/>
            <person name="Suzina N.E."/>
            <person name="Philippov D.A."/>
            <person name="Rakitin A.L."/>
            <person name="Mardanov A.V."/>
            <person name="Ravin N.V."/>
        </authorList>
    </citation>
    <scope>NUCLEOTIDE SEQUENCE [LARGE SCALE GENOMIC DNA]</scope>
    <source>
        <strain evidence="1 2">M1803</strain>
    </source>
</reference>
<organism evidence="1 2">
    <name type="scientific">Humisphaera borealis</name>
    <dbReference type="NCBI Taxonomy" id="2807512"/>
    <lineage>
        <taxon>Bacteria</taxon>
        <taxon>Pseudomonadati</taxon>
        <taxon>Planctomycetota</taxon>
        <taxon>Phycisphaerae</taxon>
        <taxon>Tepidisphaerales</taxon>
        <taxon>Tepidisphaeraceae</taxon>
        <taxon>Humisphaera</taxon>
    </lineage>
</organism>